<keyword evidence="3" id="KW-1185">Reference proteome</keyword>
<dbReference type="RefSeq" id="XP_040757398.1">
    <property type="nucleotide sequence ID" value="XM_040914821.1"/>
</dbReference>
<evidence type="ECO:0000256" key="1">
    <source>
        <dbReference type="SAM" id="MobiDB-lite"/>
    </source>
</evidence>
<proteinExistence type="predicted"/>
<dbReference type="GeneID" id="63831848"/>
<dbReference type="AlphaFoldDB" id="A0A165ATZ1"/>
<protein>
    <submittedName>
        <fullName evidence="2">Uncharacterized protein</fullName>
    </submittedName>
</protein>
<feature type="compositionally biased region" description="Polar residues" evidence="1">
    <location>
        <begin position="329"/>
        <end position="340"/>
    </location>
</feature>
<feature type="region of interest" description="Disordered" evidence="1">
    <location>
        <begin position="307"/>
        <end position="355"/>
    </location>
</feature>
<feature type="region of interest" description="Disordered" evidence="1">
    <location>
        <begin position="135"/>
        <end position="167"/>
    </location>
</feature>
<dbReference type="EMBL" id="KV427739">
    <property type="protein sequence ID" value="KZS99657.1"/>
    <property type="molecule type" value="Genomic_DNA"/>
</dbReference>
<organism evidence="2 3">
    <name type="scientific">Laetiporus sulphureus 93-53</name>
    <dbReference type="NCBI Taxonomy" id="1314785"/>
    <lineage>
        <taxon>Eukaryota</taxon>
        <taxon>Fungi</taxon>
        <taxon>Dikarya</taxon>
        <taxon>Basidiomycota</taxon>
        <taxon>Agaricomycotina</taxon>
        <taxon>Agaricomycetes</taxon>
        <taxon>Polyporales</taxon>
        <taxon>Laetiporus</taxon>
    </lineage>
</organism>
<sequence>MSTPQAVVRSSRTANANPTVAAVHTRALALTLAHVVGNSISLEEMLLEATTDDDHDRFLDSAPAALARPHAQSLSLVPTLCRSRITRRSTWSSRTRVIHLGVPPNHVHSRSLASSSLSFHPLRQQLHLSAFGPGVSPPGSSGVSPIPGHSAGGNRVGASGPLPAPGQVHTYQRRIFAPPVTSVPVKKSKLGSSQSLGANGTVLTLGPMGRLIAAPSTIQGGGYPPTNAQGQRICRQCGLPRRYKEGKCVEKWGPGPEGLGTVCDRCRKKMKRQPAAIHPSSHHQNSLNGRPGPDLFARFGPNGTVLSSPPYGCHEREGDEQQRPIPSPHAQSARTGSQRLPPTPPYIATLPGSSVNDDDDVFEIMTEGRSCPVSSGASEGFVWWATHERQRGHIFCSRLASRLGRVSSQR</sequence>
<dbReference type="OrthoDB" id="2162994at2759"/>
<accession>A0A165ATZ1</accession>
<feature type="region of interest" description="Disordered" evidence="1">
    <location>
        <begin position="273"/>
        <end position="293"/>
    </location>
</feature>
<evidence type="ECO:0000313" key="3">
    <source>
        <dbReference type="Proteomes" id="UP000076871"/>
    </source>
</evidence>
<feature type="compositionally biased region" description="Low complexity" evidence="1">
    <location>
        <begin position="135"/>
        <end position="149"/>
    </location>
</feature>
<evidence type="ECO:0000313" key="2">
    <source>
        <dbReference type="EMBL" id="KZS99657.1"/>
    </source>
</evidence>
<dbReference type="InParanoid" id="A0A165ATZ1"/>
<feature type="compositionally biased region" description="Basic and acidic residues" evidence="1">
    <location>
        <begin position="313"/>
        <end position="322"/>
    </location>
</feature>
<name>A0A165ATZ1_9APHY</name>
<dbReference type="Proteomes" id="UP000076871">
    <property type="component" value="Unassembled WGS sequence"/>
</dbReference>
<dbReference type="STRING" id="1314785.A0A165ATZ1"/>
<gene>
    <name evidence="2" type="ORF">LAESUDRAFT_816888</name>
</gene>
<reference evidence="2 3" key="1">
    <citation type="journal article" date="2016" name="Mol. Biol. Evol.">
        <title>Comparative Genomics of Early-Diverging Mushroom-Forming Fungi Provides Insights into the Origins of Lignocellulose Decay Capabilities.</title>
        <authorList>
            <person name="Nagy L.G."/>
            <person name="Riley R."/>
            <person name="Tritt A."/>
            <person name="Adam C."/>
            <person name="Daum C."/>
            <person name="Floudas D."/>
            <person name="Sun H."/>
            <person name="Yadav J.S."/>
            <person name="Pangilinan J."/>
            <person name="Larsson K.H."/>
            <person name="Matsuura K."/>
            <person name="Barry K."/>
            <person name="Labutti K."/>
            <person name="Kuo R."/>
            <person name="Ohm R.A."/>
            <person name="Bhattacharya S.S."/>
            <person name="Shirouzu T."/>
            <person name="Yoshinaga Y."/>
            <person name="Martin F.M."/>
            <person name="Grigoriev I.V."/>
            <person name="Hibbett D.S."/>
        </authorList>
    </citation>
    <scope>NUCLEOTIDE SEQUENCE [LARGE SCALE GENOMIC DNA]</scope>
    <source>
        <strain evidence="2 3">93-53</strain>
    </source>
</reference>